<dbReference type="EMBL" id="CM042051">
    <property type="protein sequence ID" value="KAI3729967.1"/>
    <property type="molecule type" value="Genomic_DNA"/>
</dbReference>
<gene>
    <name evidence="1" type="ORF">L6452_18640</name>
</gene>
<name>A0ACB9C6R3_ARCLA</name>
<protein>
    <submittedName>
        <fullName evidence="1">Uncharacterized protein</fullName>
    </submittedName>
</protein>
<dbReference type="Proteomes" id="UP001055879">
    <property type="component" value="Linkage Group LG05"/>
</dbReference>
<reference evidence="2" key="1">
    <citation type="journal article" date="2022" name="Mol. Ecol. Resour.">
        <title>The genomes of chicory, endive, great burdock and yacon provide insights into Asteraceae palaeo-polyploidization history and plant inulin production.</title>
        <authorList>
            <person name="Fan W."/>
            <person name="Wang S."/>
            <person name="Wang H."/>
            <person name="Wang A."/>
            <person name="Jiang F."/>
            <person name="Liu H."/>
            <person name="Zhao H."/>
            <person name="Xu D."/>
            <person name="Zhang Y."/>
        </authorList>
    </citation>
    <scope>NUCLEOTIDE SEQUENCE [LARGE SCALE GENOMIC DNA]</scope>
    <source>
        <strain evidence="2">cv. Niubang</strain>
    </source>
</reference>
<proteinExistence type="predicted"/>
<sequence>MIYNRRIVLKFCFFSYFCYHILFILLWNLLQSTSIHTYVISTQSWLSKMYLIWFSFCQVEDIHGKLLYFLGRDQIWQPCQFEVFELVKFGGQILGELSQLTSLEVLYLSSLFSYGILSLKLEKPNLTTLVQNLTQLRGLYLDNVNISAQKVPNENPTLFSDFLDTLLPGFVSVKFDIGFWSMSNRLAINLDPVEEQTLVHSKGQIVGLDLSNETISGGIDNSSVLFGLENLENLNLAGNKFNFLQIPSRVGSLISLKYLNLSNSDFSGQIPGELSQLTSLEVLDLSSLLSYGIRSLKLEKPNLTTLVQNLTLLKGLYLDSVNISAQKFDWCKGLSSSLPDLEILSLSNCQLSGPSLGKLKSLSIIRLALNNLSAPVPDFFADFKNLTAMHLGACNLCETFPEKVLQLRSLETLDLSVNSNLNGSLPHFPMNGSLRSLVLSNTNFSGGIPESIGNLKSLSRIELPRSNFSGRIPNSMGNLTRLSYLDLSSNYFIGQIPSFQLCRNLTHIDLSRNSLSGLIPSAYFRDLQNLVFVDLRFNAFSGSIPSSLFSLQLVQKIQLSHNNFFGVLADFSNASASLLDTLDLSSNKLEGKILRSFFQLGWLSILLLSSNKLSGKIETKDFQSLTNLTTLDLSFNNLSIITNSNTSSLSHLPMFVSLKLASCNLQKFPHLQNQARLMHLDLSSNKIEGEIPSWIWTVVMEAFHLHESIGLCLGMAYFFSISNNLLTGVIPNTICNASYLKVLDLSNNRLTRRIPQCFTEFGGNLGVLNLGKNSLSGRIKGNFRSSCGLNTLDLHGNSLEGKIPPSLVNCTMLEVLNLGNNRISGTYPCSLGNLTNLCVLVLHSNRFHGSVHCGEGSHNIWPKLQILDIALNNFTGAVPAD</sequence>
<evidence type="ECO:0000313" key="1">
    <source>
        <dbReference type="EMBL" id="KAI3729967.1"/>
    </source>
</evidence>
<reference evidence="1 2" key="2">
    <citation type="journal article" date="2022" name="Mol. Ecol. Resour.">
        <title>The genomes of chicory, endive, great burdock and yacon provide insights into Asteraceae paleo-polyploidization history and plant inulin production.</title>
        <authorList>
            <person name="Fan W."/>
            <person name="Wang S."/>
            <person name="Wang H."/>
            <person name="Wang A."/>
            <person name="Jiang F."/>
            <person name="Liu H."/>
            <person name="Zhao H."/>
            <person name="Xu D."/>
            <person name="Zhang Y."/>
        </authorList>
    </citation>
    <scope>NUCLEOTIDE SEQUENCE [LARGE SCALE GENOMIC DNA]</scope>
    <source>
        <strain evidence="2">cv. Niubang</strain>
    </source>
</reference>
<keyword evidence="2" id="KW-1185">Reference proteome</keyword>
<evidence type="ECO:0000313" key="2">
    <source>
        <dbReference type="Proteomes" id="UP001055879"/>
    </source>
</evidence>
<comment type="caution">
    <text evidence="1">The sequence shown here is derived from an EMBL/GenBank/DDBJ whole genome shotgun (WGS) entry which is preliminary data.</text>
</comment>
<accession>A0ACB9C6R3</accession>
<organism evidence="1 2">
    <name type="scientific">Arctium lappa</name>
    <name type="common">Greater burdock</name>
    <name type="synonym">Lappa major</name>
    <dbReference type="NCBI Taxonomy" id="4217"/>
    <lineage>
        <taxon>Eukaryota</taxon>
        <taxon>Viridiplantae</taxon>
        <taxon>Streptophyta</taxon>
        <taxon>Embryophyta</taxon>
        <taxon>Tracheophyta</taxon>
        <taxon>Spermatophyta</taxon>
        <taxon>Magnoliopsida</taxon>
        <taxon>eudicotyledons</taxon>
        <taxon>Gunneridae</taxon>
        <taxon>Pentapetalae</taxon>
        <taxon>asterids</taxon>
        <taxon>campanulids</taxon>
        <taxon>Asterales</taxon>
        <taxon>Asteraceae</taxon>
        <taxon>Carduoideae</taxon>
        <taxon>Cardueae</taxon>
        <taxon>Arctiinae</taxon>
        <taxon>Arctium</taxon>
    </lineage>
</organism>